<dbReference type="Gene3D" id="3.40.50.150">
    <property type="entry name" value="Vaccinia Virus protein VP39"/>
    <property type="match status" value="1"/>
</dbReference>
<dbReference type="GO" id="GO:0008757">
    <property type="term" value="F:S-adenosylmethionine-dependent methyltransferase activity"/>
    <property type="evidence" value="ECO:0007669"/>
    <property type="project" value="InterPro"/>
</dbReference>
<name>A0A6J5CCU1_9BURK</name>
<dbReference type="AlphaFoldDB" id="A0A6J5CCU1"/>
<proteinExistence type="predicted"/>
<evidence type="ECO:0000259" key="1">
    <source>
        <dbReference type="Pfam" id="PF08241"/>
    </source>
</evidence>
<evidence type="ECO:0000313" key="3">
    <source>
        <dbReference type="Proteomes" id="UP000494249"/>
    </source>
</evidence>
<sequence>MNADIWHRFSTRQPSSQSCQALSSISIPDGEPDIQNQISEAENRWIIDYFQQFHLPMMVRAGLSLDDLRILEIGGGFGQLAYGTVNSVRPQYYVATDVFPTLVSTMTSNFKKWAIPNCFSALLDPNENELFLRPNSFNVIQSHSVLHHVLHYQSAVERLYQKLDSPGIMIFCEPCLDAYVYFQTLTKAFRDSHSVSPQLALELDYLDLYIDQRCGVDRENAKFLAQFGAGDKYLYSIYDLQRLAETVGAKLYIQKDVRDARGNFEFELKIRKALESDVLAFSNFLDRILPAGVNQGYFSDLRQVFCLIKE</sequence>
<dbReference type="Proteomes" id="UP000494249">
    <property type="component" value="Unassembled WGS sequence"/>
</dbReference>
<dbReference type="SUPFAM" id="SSF53335">
    <property type="entry name" value="S-adenosyl-L-methionine-dependent methyltransferases"/>
    <property type="match status" value="1"/>
</dbReference>
<dbReference type="EMBL" id="CADIKB010000045">
    <property type="protein sequence ID" value="CAB3732790.1"/>
    <property type="molecule type" value="Genomic_DNA"/>
</dbReference>
<organism evidence="2 3">
    <name type="scientific">Paraburkholderia phenoliruptrix</name>
    <dbReference type="NCBI Taxonomy" id="252970"/>
    <lineage>
        <taxon>Bacteria</taxon>
        <taxon>Pseudomonadati</taxon>
        <taxon>Pseudomonadota</taxon>
        <taxon>Betaproteobacteria</taxon>
        <taxon>Burkholderiales</taxon>
        <taxon>Burkholderiaceae</taxon>
        <taxon>Paraburkholderia</taxon>
    </lineage>
</organism>
<evidence type="ECO:0000313" key="2">
    <source>
        <dbReference type="EMBL" id="CAB3732790.1"/>
    </source>
</evidence>
<dbReference type="InterPro" id="IPR029063">
    <property type="entry name" value="SAM-dependent_MTases_sf"/>
</dbReference>
<dbReference type="RefSeq" id="WP_035479248.1">
    <property type="nucleotide sequence ID" value="NZ_CADFGL010000042.1"/>
</dbReference>
<feature type="domain" description="Methyltransferase type 11" evidence="1">
    <location>
        <begin position="71"/>
        <end position="171"/>
    </location>
</feature>
<dbReference type="Pfam" id="PF08241">
    <property type="entry name" value="Methyltransf_11"/>
    <property type="match status" value="1"/>
</dbReference>
<gene>
    <name evidence="2" type="ORF">LMG22037_05740</name>
</gene>
<accession>A0A6J5CCU1</accession>
<dbReference type="CDD" id="cd02440">
    <property type="entry name" value="AdoMet_MTases"/>
    <property type="match status" value="1"/>
</dbReference>
<reference evidence="2 3" key="1">
    <citation type="submission" date="2020-04" db="EMBL/GenBank/DDBJ databases">
        <authorList>
            <person name="De Canck E."/>
        </authorList>
    </citation>
    <scope>NUCLEOTIDE SEQUENCE [LARGE SCALE GENOMIC DNA]</scope>
    <source>
        <strain evidence="2 3">LMG 22037</strain>
    </source>
</reference>
<protein>
    <recommendedName>
        <fullName evidence="1">Methyltransferase type 11 domain-containing protein</fullName>
    </recommendedName>
</protein>
<dbReference type="InterPro" id="IPR013216">
    <property type="entry name" value="Methyltransf_11"/>
</dbReference>